<comment type="cofactor">
    <cofactor evidence="14">
        <name>thiamine diphosphate</name>
        <dbReference type="ChEBI" id="CHEBI:58937"/>
    </cofactor>
    <text evidence="14">Binds 1 thiamine pyrophosphate per subunit. During the reaction, the substrate forms a covalent intermediate with the cofactor.</text>
</comment>
<comment type="cofactor">
    <cofactor evidence="2">
        <name>Co(2+)</name>
        <dbReference type="ChEBI" id="CHEBI:48828"/>
    </cofactor>
</comment>
<evidence type="ECO:0000256" key="12">
    <source>
        <dbReference type="PIRSR" id="PIRSR605478-1"/>
    </source>
</evidence>
<dbReference type="SUPFAM" id="SSF52518">
    <property type="entry name" value="Thiamin diphosphate-binding fold (THDP-binding)"/>
    <property type="match status" value="2"/>
</dbReference>
<dbReference type="Gene3D" id="3.40.50.920">
    <property type="match status" value="1"/>
</dbReference>
<comment type="caution">
    <text evidence="19">The sequence shown here is derived from an EMBL/GenBank/DDBJ whole genome shotgun (WGS) entry which is preliminary data.</text>
</comment>
<comment type="subunit">
    <text evidence="4">Homodimer.</text>
</comment>
<dbReference type="GO" id="GO:0004802">
    <property type="term" value="F:transketolase activity"/>
    <property type="evidence" value="ECO:0007669"/>
    <property type="project" value="UniProtKB-UniRule"/>
</dbReference>
<keyword evidence="20" id="KW-1185">Reference proteome</keyword>
<feature type="binding site" evidence="14">
    <location>
        <position position="468"/>
    </location>
    <ligand>
        <name>thiamine diphosphate</name>
        <dbReference type="ChEBI" id="CHEBI:58937"/>
    </ligand>
</feature>
<evidence type="ECO:0000256" key="1">
    <source>
        <dbReference type="ARBA" id="ARBA00001913"/>
    </source>
</evidence>
<feature type="binding site" evidence="13">
    <location>
        <position position="504"/>
    </location>
    <ligand>
        <name>substrate</name>
    </ligand>
</feature>
<dbReference type="GO" id="GO:0005829">
    <property type="term" value="C:cytosol"/>
    <property type="evidence" value="ECO:0007669"/>
    <property type="project" value="TreeGrafter"/>
</dbReference>
<keyword evidence="6 19" id="KW-0808">Transferase</keyword>
<dbReference type="Pfam" id="PF22613">
    <property type="entry name" value="Transketolase_C_1"/>
    <property type="match status" value="1"/>
</dbReference>
<organism evidence="19 20">
    <name type="scientific">Salinisphaera orenii MK-B5</name>
    <dbReference type="NCBI Taxonomy" id="856730"/>
    <lineage>
        <taxon>Bacteria</taxon>
        <taxon>Pseudomonadati</taxon>
        <taxon>Pseudomonadota</taxon>
        <taxon>Gammaproteobacteria</taxon>
        <taxon>Salinisphaerales</taxon>
        <taxon>Salinisphaeraceae</taxon>
        <taxon>Salinisphaera</taxon>
    </lineage>
</organism>
<evidence type="ECO:0000256" key="15">
    <source>
        <dbReference type="PIRSR" id="PIRSR605478-4"/>
    </source>
</evidence>
<comment type="similarity">
    <text evidence="3">Belongs to the transketolase family.</text>
</comment>
<dbReference type="AlphaFoldDB" id="A0A423PL00"/>
<dbReference type="PANTHER" id="PTHR43522">
    <property type="entry name" value="TRANSKETOLASE"/>
    <property type="match status" value="1"/>
</dbReference>
<dbReference type="CDD" id="cd07033">
    <property type="entry name" value="TPP_PYR_DXS_TK_like"/>
    <property type="match status" value="1"/>
</dbReference>
<feature type="binding site" evidence="13">
    <location>
        <position position="54"/>
    </location>
    <ligand>
        <name>substrate</name>
    </ligand>
</feature>
<evidence type="ECO:0000256" key="2">
    <source>
        <dbReference type="ARBA" id="ARBA00001941"/>
    </source>
</evidence>
<reference evidence="19 20" key="1">
    <citation type="submission" date="2013-10" db="EMBL/GenBank/DDBJ databases">
        <title>Salinisphaera orenii MK-B5 Genome Sequencing.</title>
        <authorList>
            <person name="Lai Q."/>
            <person name="Li C."/>
            <person name="Shao Z."/>
        </authorList>
    </citation>
    <scope>NUCLEOTIDE SEQUENCE [LARGE SCALE GENOMIC DNA]</scope>
    <source>
        <strain evidence="19 20">MK-B5</strain>
    </source>
</reference>
<dbReference type="PROSITE" id="PS00801">
    <property type="entry name" value="TRANSKETOLASE_1"/>
    <property type="match status" value="1"/>
</dbReference>
<dbReference type="InterPro" id="IPR005475">
    <property type="entry name" value="Transketolase-like_Pyr-bd"/>
</dbReference>
<evidence type="ECO:0000313" key="19">
    <source>
        <dbReference type="EMBL" id="ROO26259.1"/>
    </source>
</evidence>
<feature type="site" description="Important for catalytic activity" evidence="16">
    <location>
        <position position="54"/>
    </location>
</feature>
<evidence type="ECO:0000256" key="16">
    <source>
        <dbReference type="PIRSR" id="PIRSR605478-5"/>
    </source>
</evidence>
<keyword evidence="7 15" id="KW-0479">Metal-binding</keyword>
<feature type="binding site" evidence="13">
    <location>
        <position position="492"/>
    </location>
    <ligand>
        <name>substrate</name>
    </ligand>
</feature>
<evidence type="ECO:0000256" key="9">
    <source>
        <dbReference type="ARBA" id="ARBA00023052"/>
    </source>
</evidence>
<feature type="binding site" evidence="15">
    <location>
        <position position="215"/>
    </location>
    <ligand>
        <name>Mg(2+)</name>
        <dbReference type="ChEBI" id="CHEBI:18420"/>
    </ligand>
</feature>
<feature type="domain" description="Transketolase-like pyrimidine-binding" evidence="18">
    <location>
        <begin position="385"/>
        <end position="556"/>
    </location>
</feature>
<gene>
    <name evidence="19" type="ORF">SAOR_11240</name>
</gene>
<dbReference type="GO" id="GO:0046872">
    <property type="term" value="F:metal ion binding"/>
    <property type="evidence" value="ECO:0007669"/>
    <property type="project" value="UniProtKB-KW"/>
</dbReference>
<feature type="binding site" evidence="13">
    <location>
        <position position="289"/>
    </location>
    <ligand>
        <name>substrate</name>
    </ligand>
</feature>
<dbReference type="FunFam" id="3.40.50.970:FF:000004">
    <property type="entry name" value="Transketolase"/>
    <property type="match status" value="1"/>
</dbReference>
<dbReference type="Proteomes" id="UP000283993">
    <property type="component" value="Unassembled WGS sequence"/>
</dbReference>
<dbReference type="EMBL" id="AYKH01000023">
    <property type="protein sequence ID" value="ROO26259.1"/>
    <property type="molecule type" value="Genomic_DNA"/>
</dbReference>
<feature type="binding site" evidence="14">
    <location>
        <position position="213"/>
    </location>
    <ligand>
        <name>thiamine diphosphate</name>
        <dbReference type="ChEBI" id="CHEBI:58937"/>
    </ligand>
</feature>
<comment type="cofactor">
    <cofactor evidence="15">
        <name>Mg(2+)</name>
        <dbReference type="ChEBI" id="CHEBI:18420"/>
    </cofactor>
    <text evidence="15">Binds 1 Mg(2+) ion per subunit. Can also utilize other divalent metal cations, such as Ca(2+), Mn(2+) and Co(2+).</text>
</comment>
<feature type="binding site" evidence="15">
    <location>
        <position position="213"/>
    </location>
    <ligand>
        <name>Mg(2+)</name>
        <dbReference type="ChEBI" id="CHEBI:18420"/>
    </ligand>
</feature>
<evidence type="ECO:0000256" key="6">
    <source>
        <dbReference type="ARBA" id="ARBA00022679"/>
    </source>
</evidence>
<dbReference type="InterPro" id="IPR005474">
    <property type="entry name" value="Transketolase_N"/>
</dbReference>
<dbReference type="FunFam" id="3.40.50.970:FF:000003">
    <property type="entry name" value="Transketolase"/>
    <property type="match status" value="1"/>
</dbReference>
<evidence type="ECO:0000256" key="3">
    <source>
        <dbReference type="ARBA" id="ARBA00007131"/>
    </source>
</evidence>
<dbReference type="InterPro" id="IPR009014">
    <property type="entry name" value="Transketo_C/PFOR_II"/>
</dbReference>
<proteinExistence type="inferred from homology"/>
<evidence type="ECO:0000256" key="17">
    <source>
        <dbReference type="SAM" id="MobiDB-lite"/>
    </source>
</evidence>
<protein>
    <recommendedName>
        <fullName evidence="5 11">Transketolase</fullName>
        <ecNumber evidence="5 11">2.2.1.1</ecNumber>
    </recommendedName>
</protein>
<feature type="binding site" evidence="14">
    <location>
        <begin position="142"/>
        <end position="144"/>
    </location>
    <ligand>
        <name>thiamine diphosphate</name>
        <dbReference type="ChEBI" id="CHEBI:58937"/>
    </ligand>
</feature>
<feature type="binding site" evidence="15">
    <location>
        <position position="183"/>
    </location>
    <ligand>
        <name>Mg(2+)</name>
        <dbReference type="ChEBI" id="CHEBI:18420"/>
    </ligand>
</feature>
<evidence type="ECO:0000313" key="20">
    <source>
        <dbReference type="Proteomes" id="UP000283993"/>
    </source>
</evidence>
<evidence type="ECO:0000256" key="5">
    <source>
        <dbReference type="ARBA" id="ARBA00013152"/>
    </source>
</evidence>
<dbReference type="InterPro" id="IPR049557">
    <property type="entry name" value="Transketolase_CS"/>
</dbReference>
<accession>A0A423PL00</accession>
<dbReference type="InterPro" id="IPR055152">
    <property type="entry name" value="Transketolase-like_C_2"/>
</dbReference>
<dbReference type="InterPro" id="IPR033247">
    <property type="entry name" value="Transketolase_fam"/>
</dbReference>
<dbReference type="CDD" id="cd02012">
    <property type="entry name" value="TPP_TK"/>
    <property type="match status" value="1"/>
</dbReference>
<feature type="binding site" evidence="13">
    <location>
        <position position="388"/>
    </location>
    <ligand>
        <name>substrate</name>
    </ligand>
</feature>
<evidence type="ECO:0000256" key="13">
    <source>
        <dbReference type="PIRSR" id="PIRSR605478-2"/>
    </source>
</evidence>
<evidence type="ECO:0000256" key="7">
    <source>
        <dbReference type="ARBA" id="ARBA00022723"/>
    </source>
</evidence>
<evidence type="ECO:0000256" key="14">
    <source>
        <dbReference type="PIRSR" id="PIRSR605478-3"/>
    </source>
</evidence>
<feature type="binding site" evidence="13">
    <location>
        <position position="415"/>
    </location>
    <ligand>
        <name>substrate</name>
    </ligand>
</feature>
<feature type="binding site" evidence="13">
    <location>
        <position position="551"/>
    </location>
    <ligand>
        <name>substrate</name>
    </ligand>
</feature>
<dbReference type="Pfam" id="PF00456">
    <property type="entry name" value="Transketolase_N"/>
    <property type="match status" value="1"/>
</dbReference>
<evidence type="ECO:0000259" key="18">
    <source>
        <dbReference type="SMART" id="SM00861"/>
    </source>
</evidence>
<dbReference type="InterPro" id="IPR029061">
    <property type="entry name" value="THDP-binding"/>
</dbReference>
<name>A0A423PL00_9GAMM</name>
<keyword evidence="9 14" id="KW-0786">Thiamine pyrophosphate</keyword>
<dbReference type="Gene3D" id="3.40.50.970">
    <property type="match status" value="2"/>
</dbReference>
<feature type="binding site" evidence="14">
    <location>
        <position position="289"/>
    </location>
    <ligand>
        <name>thiamine diphosphate</name>
        <dbReference type="ChEBI" id="CHEBI:58937"/>
    </ligand>
</feature>
<feature type="active site" description="Proton donor" evidence="12">
    <location>
        <position position="442"/>
    </location>
</feature>
<evidence type="ECO:0000256" key="11">
    <source>
        <dbReference type="NCBIfam" id="TIGR00232"/>
    </source>
</evidence>
<feature type="region of interest" description="Disordered" evidence="17">
    <location>
        <begin position="1"/>
        <end position="28"/>
    </location>
</feature>
<comment type="catalytic activity">
    <reaction evidence="10">
        <text>D-sedoheptulose 7-phosphate + D-glyceraldehyde 3-phosphate = aldehydo-D-ribose 5-phosphate + D-xylulose 5-phosphate</text>
        <dbReference type="Rhea" id="RHEA:10508"/>
        <dbReference type="ChEBI" id="CHEBI:57483"/>
        <dbReference type="ChEBI" id="CHEBI:57737"/>
        <dbReference type="ChEBI" id="CHEBI:58273"/>
        <dbReference type="ChEBI" id="CHEBI:59776"/>
        <dbReference type="EC" id="2.2.1.1"/>
    </reaction>
</comment>
<evidence type="ECO:0000256" key="10">
    <source>
        <dbReference type="ARBA" id="ARBA00049473"/>
    </source>
</evidence>
<dbReference type="FunFam" id="3.40.50.920:FF:000003">
    <property type="entry name" value="Transketolase"/>
    <property type="match status" value="1"/>
</dbReference>
<evidence type="ECO:0000256" key="4">
    <source>
        <dbReference type="ARBA" id="ARBA00011738"/>
    </source>
</evidence>
<evidence type="ECO:0000256" key="8">
    <source>
        <dbReference type="ARBA" id="ARBA00022842"/>
    </source>
</evidence>
<dbReference type="PANTHER" id="PTHR43522:SF2">
    <property type="entry name" value="TRANSKETOLASE 1-RELATED"/>
    <property type="match status" value="1"/>
</dbReference>
<dbReference type="GO" id="GO:0009052">
    <property type="term" value="P:pentose-phosphate shunt, non-oxidative branch"/>
    <property type="evidence" value="ECO:0007669"/>
    <property type="project" value="UniProtKB-ARBA"/>
</dbReference>
<feature type="binding site" evidence="13">
    <location>
        <position position="500"/>
    </location>
    <ligand>
        <name>substrate</name>
    </ligand>
</feature>
<dbReference type="SMART" id="SM00861">
    <property type="entry name" value="Transket_pyr"/>
    <property type="match status" value="1"/>
</dbReference>
<feature type="binding site" evidence="14">
    <location>
        <position position="184"/>
    </location>
    <ligand>
        <name>thiamine diphosphate</name>
        <dbReference type="ChEBI" id="CHEBI:58937"/>
    </ligand>
</feature>
<dbReference type="InterPro" id="IPR005478">
    <property type="entry name" value="Transketolase_bac-like"/>
</dbReference>
<dbReference type="SUPFAM" id="SSF52922">
    <property type="entry name" value="TK C-terminal domain-like"/>
    <property type="match status" value="1"/>
</dbReference>
<dbReference type="NCBIfam" id="TIGR00232">
    <property type="entry name" value="tktlase_bact"/>
    <property type="match status" value="1"/>
</dbReference>
<feature type="binding site" evidence="14">
    <location>
        <position position="94"/>
    </location>
    <ligand>
        <name>thiamine diphosphate</name>
        <dbReference type="ChEBI" id="CHEBI:58937"/>
    </ligand>
</feature>
<dbReference type="Pfam" id="PF02779">
    <property type="entry name" value="Transket_pyr"/>
    <property type="match status" value="1"/>
</dbReference>
<feature type="site" description="Important for catalytic activity" evidence="16">
    <location>
        <position position="289"/>
    </location>
</feature>
<dbReference type="EC" id="2.2.1.1" evidence="5 11"/>
<sequence length="699" mass="75574">MTRREGSEEIDMEATEAQAGRAGTDTASYPSRRSLANAIRILAMDAVEAANSGHPGMPMGMADIAEVLVNDYLRFNPANPHWVDRDRLIVSNGHGCMLQYALLHLTGYDLPLDEIRNFRQLHSATPGHPEYGLTPGVETTTGPLGQGLANAVGFALAEAALAAEFNRDDGAIVDHWTWCFAGDGCLMEGISHEACSLAGHLGLGKLVVFYDDNGISIDGEVAGWFSDDTPARFEAYGWQVVRDVDGHDADAIVAAIETARGDTTRPTLICCRTVIGWGAPNKQGTEGVHGAALGAAEVAAARARLEWSDDTPFAIPTAIYDAWDHRARGTAVETTWRERYERYAHAHPELASEFTRRQEGALPEDWHKHLMRHLHHVQAEAGSDTASRKSSKAMIEFFAPRLPELFGGSADLSGSNGTDWGGHVVIGAPAYRGNYLHYGVREFAMTAMANGLALHGGYIPFTATFLTFSDYARNAVRMAALMGVRQILIYTHDSIGLGEDGPTHQSVEHVSSLRLIPNLNVWRPADDVETIAAWTAAIERADGPSALALSRQDLPHLDRDVPTAENIFRGGYVIHEPAGEPEALIIATGSEVAPAIAAAGDLAARGRAVRVVSMPCLDVFETQDAAYRALVLPDRIRVRVAVEAGVSALWRHYVGPYGRVLGIDRFGESAPGPELYRHFGLTRADIRSAVEALLESETA</sequence>
<comment type="cofactor">
    <cofactor evidence="1">
        <name>Ca(2+)</name>
        <dbReference type="ChEBI" id="CHEBI:29108"/>
    </cofactor>
</comment>
<keyword evidence="8 15" id="KW-0460">Magnesium</keyword>